<dbReference type="AlphaFoldDB" id="A0A834KHS3"/>
<protein>
    <recommendedName>
        <fullName evidence="1">Ketosynthase family 3 (KS3) domain-containing protein</fullName>
    </recommendedName>
</protein>
<dbReference type="InterPro" id="IPR014031">
    <property type="entry name" value="Ketoacyl_synth_C"/>
</dbReference>
<dbReference type="Gene3D" id="3.40.47.10">
    <property type="match status" value="1"/>
</dbReference>
<evidence type="ECO:0000259" key="1">
    <source>
        <dbReference type="PROSITE" id="PS52004"/>
    </source>
</evidence>
<gene>
    <name evidence="2" type="ORF">HZH68_005475</name>
</gene>
<dbReference type="PROSITE" id="PS52004">
    <property type="entry name" value="KS3_2"/>
    <property type="match status" value="1"/>
</dbReference>
<dbReference type="EMBL" id="JACSDZ010000004">
    <property type="protein sequence ID" value="KAF7406106.1"/>
    <property type="molecule type" value="Genomic_DNA"/>
</dbReference>
<dbReference type="InterPro" id="IPR050091">
    <property type="entry name" value="PKS_NRPS_Biosynth_Enz"/>
</dbReference>
<dbReference type="InterPro" id="IPR016035">
    <property type="entry name" value="Acyl_Trfase/lysoPLipase"/>
</dbReference>
<organism evidence="2 3">
    <name type="scientific">Vespula germanica</name>
    <name type="common">German yellow jacket</name>
    <name type="synonym">Paravespula germanica</name>
    <dbReference type="NCBI Taxonomy" id="30212"/>
    <lineage>
        <taxon>Eukaryota</taxon>
        <taxon>Metazoa</taxon>
        <taxon>Ecdysozoa</taxon>
        <taxon>Arthropoda</taxon>
        <taxon>Hexapoda</taxon>
        <taxon>Insecta</taxon>
        <taxon>Pterygota</taxon>
        <taxon>Neoptera</taxon>
        <taxon>Endopterygota</taxon>
        <taxon>Hymenoptera</taxon>
        <taxon>Apocrita</taxon>
        <taxon>Aculeata</taxon>
        <taxon>Vespoidea</taxon>
        <taxon>Vespidae</taxon>
        <taxon>Vespinae</taxon>
        <taxon>Vespula</taxon>
    </lineage>
</organism>
<dbReference type="SUPFAM" id="SSF53901">
    <property type="entry name" value="Thiolase-like"/>
    <property type="match status" value="1"/>
</dbReference>
<proteinExistence type="predicted"/>
<dbReference type="Pfam" id="PF16197">
    <property type="entry name" value="KAsynt_C_assoc"/>
    <property type="match status" value="1"/>
</dbReference>
<name>A0A834KHS3_VESGE</name>
<dbReference type="SMART" id="SM00825">
    <property type="entry name" value="PKS_KS"/>
    <property type="match status" value="1"/>
</dbReference>
<dbReference type="Gene3D" id="3.90.180.10">
    <property type="entry name" value="Medium-chain alcohol dehydrogenases, catalytic domain"/>
    <property type="match status" value="1"/>
</dbReference>
<dbReference type="GO" id="GO:0004312">
    <property type="term" value="F:fatty acid synthase activity"/>
    <property type="evidence" value="ECO:0007669"/>
    <property type="project" value="TreeGrafter"/>
</dbReference>
<dbReference type="PANTHER" id="PTHR43775:SF23">
    <property type="entry name" value="FATTY ACID SYNTHASE 3"/>
    <property type="match status" value="1"/>
</dbReference>
<dbReference type="InterPro" id="IPR014043">
    <property type="entry name" value="Acyl_transferase_dom"/>
</dbReference>
<dbReference type="SUPFAM" id="SSF52151">
    <property type="entry name" value="FabD/lysophospholipase-like"/>
    <property type="match status" value="1"/>
</dbReference>
<dbReference type="GO" id="GO:0006633">
    <property type="term" value="P:fatty acid biosynthetic process"/>
    <property type="evidence" value="ECO:0007669"/>
    <property type="project" value="TreeGrafter"/>
</dbReference>
<dbReference type="Pfam" id="PF02801">
    <property type="entry name" value="Ketoacyl-synt_C"/>
    <property type="match status" value="1"/>
</dbReference>
<comment type="caution">
    <text evidence="2">The sequence shown here is derived from an EMBL/GenBank/DDBJ whole genome shotgun (WGS) entry which is preliminary data.</text>
</comment>
<dbReference type="InterPro" id="IPR032821">
    <property type="entry name" value="PKS_assoc"/>
</dbReference>
<dbReference type="InterPro" id="IPR020841">
    <property type="entry name" value="PKS_Beta-ketoAc_synthase_dom"/>
</dbReference>
<dbReference type="InterPro" id="IPR001227">
    <property type="entry name" value="Ac_transferase_dom_sf"/>
</dbReference>
<keyword evidence="3" id="KW-1185">Reference proteome</keyword>
<evidence type="ECO:0000313" key="3">
    <source>
        <dbReference type="Proteomes" id="UP000617340"/>
    </source>
</evidence>
<dbReference type="InterPro" id="IPR016039">
    <property type="entry name" value="Thiolase-like"/>
</dbReference>
<dbReference type="Gene3D" id="3.40.366.10">
    <property type="entry name" value="Malonyl-Coenzyme A Acyl Carrier Protein, domain 2"/>
    <property type="match status" value="1"/>
</dbReference>
<dbReference type="CDD" id="cd00833">
    <property type="entry name" value="PKS"/>
    <property type="match status" value="1"/>
</dbReference>
<dbReference type="Gene3D" id="3.30.70.3290">
    <property type="match status" value="1"/>
</dbReference>
<dbReference type="Pfam" id="PF00109">
    <property type="entry name" value="ketoacyl-synt"/>
    <property type="match status" value="1"/>
</dbReference>
<dbReference type="Proteomes" id="UP000617340">
    <property type="component" value="Unassembled WGS sequence"/>
</dbReference>
<feature type="domain" description="Ketosynthase family 3 (KS3)" evidence="1">
    <location>
        <begin position="8"/>
        <end position="416"/>
    </location>
</feature>
<dbReference type="InterPro" id="IPR014030">
    <property type="entry name" value="Ketoacyl_synth_N"/>
</dbReference>
<sequence>MAPENLDDDAVVISGISGKFPNSDNINELIENLMNGVDCVSDNHSRWPKRFQQVPSRIGTMSDITKLDNIFFGISSRLANSMDPIVRMLTSSVWEAIVDAGLNPMEIRGANIGVFASLSFVESDKTVLYEKYEPHGLGMLGSARTMASNRISFSMDFVGPSCTIQSACIGSAMALKKAIESIQSGECEAAIVDAGVLVLFPNISYQLGQLGLLASDGVNRSFDAKASGYTRSESIGVLFLQKAKDAKRIYAEISGANVMFGECTKDNTVMYNTAEFLAQIMKETLDQNGLKPSDISYIEADGSAIKKVDLDELKAIDLVYGQDRSSSNPLLIGSIKSNIGHSSCTNTINSIIKVLIAMEKEVIPPNLHYEEPPEDANCLRDGRVKVVTKPTPWTDGYAAVNTTSYGGSFSHIILKRHSKNKKKKELSMNEMPRLCTMSVRNKEMITEIFNALKKNYEDEEFKQLISDLNEKPLNNSLFRGYILMPPDGMTNPEKIVEEIVPITEQSQEIWFVFSGMGSQWTGMGESLMKVPIFAEAIKKCDAVLKPRGYDIVKILSYLAAFTILHSNKYWFERIKTILIHFGASDLGQALINLSLFYKFDIYTTYETDAEKRVIQSIRPRIPDSHIISVNEYKHLLLDITNGKSMDLIVASYSILDDLEPSVDVLKTHRNMTLVFNSKTTDYRCFGMATFLEGINIYTCNLQDLMSLPMKMKETLKDLIKTALHAGNLKPLISRRVYFPEKTQKRKIEVCQHYGKVLINLKELKKCSRLVPQEAASLGQLEAIFDLQRTSMDLSTSPPECSKVTEILDKESRKVCPSNVKFFVFSSPDLNDDCSRDSIVERICKKRMECGLHGLFILLTNSIEIKRSKSPFMNAFYRGISLFLQQLNTFLTANISLIDVHFRNTTKQSIDDNESNIIVVEAENNQEFIEKDRQEEEIHRKMFEKYLYSLNYVTF</sequence>
<accession>A0A834KHS3</accession>
<dbReference type="Pfam" id="PF00698">
    <property type="entry name" value="Acyl_transf_1"/>
    <property type="match status" value="1"/>
</dbReference>
<dbReference type="PANTHER" id="PTHR43775">
    <property type="entry name" value="FATTY ACID SYNTHASE"/>
    <property type="match status" value="1"/>
</dbReference>
<evidence type="ECO:0000313" key="2">
    <source>
        <dbReference type="EMBL" id="KAF7406106.1"/>
    </source>
</evidence>
<reference evidence="2" key="1">
    <citation type="journal article" date="2020" name="G3 (Bethesda)">
        <title>High-Quality Assemblies for Three Invasive Social Wasps from the &lt;i&gt;Vespula&lt;/i&gt; Genus.</title>
        <authorList>
            <person name="Harrop T.W.R."/>
            <person name="Guhlin J."/>
            <person name="McLaughlin G.M."/>
            <person name="Permina E."/>
            <person name="Stockwell P."/>
            <person name="Gilligan J."/>
            <person name="Le Lec M.F."/>
            <person name="Gruber M.A.M."/>
            <person name="Quinn O."/>
            <person name="Lovegrove M."/>
            <person name="Duncan E.J."/>
            <person name="Remnant E.J."/>
            <person name="Van Eeckhoven J."/>
            <person name="Graham B."/>
            <person name="Knapp R.A."/>
            <person name="Langford K.W."/>
            <person name="Kronenberg Z."/>
            <person name="Press M.O."/>
            <person name="Eacker S.M."/>
            <person name="Wilson-Rankin E.E."/>
            <person name="Purcell J."/>
            <person name="Lester P.J."/>
            <person name="Dearden P.K."/>
        </authorList>
    </citation>
    <scope>NUCLEOTIDE SEQUENCE</scope>
    <source>
        <strain evidence="2">Linc-1</strain>
    </source>
</reference>